<name>A0A1H0Q5T6_9ACTN</name>
<dbReference type="InterPro" id="IPR021408">
    <property type="entry name" value="DUF3046"/>
</dbReference>
<dbReference type="STRING" id="1090615.SAMN04515671_2981"/>
<evidence type="ECO:0000313" key="2">
    <source>
        <dbReference type="Proteomes" id="UP000198741"/>
    </source>
</evidence>
<protein>
    <recommendedName>
        <fullName evidence="3">DUF3046 domain-containing protein</fullName>
    </recommendedName>
</protein>
<dbReference type="Pfam" id="PF11248">
    <property type="entry name" value="DUF3046"/>
    <property type="match status" value="1"/>
</dbReference>
<proteinExistence type="predicted"/>
<accession>A0A1H0Q5T6</accession>
<evidence type="ECO:0008006" key="3">
    <source>
        <dbReference type="Google" id="ProtNLM"/>
    </source>
</evidence>
<organism evidence="1 2">
    <name type="scientific">Nakamurella panacisegetis</name>
    <dbReference type="NCBI Taxonomy" id="1090615"/>
    <lineage>
        <taxon>Bacteria</taxon>
        <taxon>Bacillati</taxon>
        <taxon>Actinomycetota</taxon>
        <taxon>Actinomycetes</taxon>
        <taxon>Nakamurellales</taxon>
        <taxon>Nakamurellaceae</taxon>
        <taxon>Nakamurella</taxon>
    </lineage>
</organism>
<reference evidence="1 2" key="1">
    <citation type="submission" date="2016-10" db="EMBL/GenBank/DDBJ databases">
        <authorList>
            <person name="de Groot N.N."/>
        </authorList>
    </citation>
    <scope>NUCLEOTIDE SEQUENCE [LARGE SCALE GENOMIC DNA]</scope>
    <source>
        <strain evidence="2">P4-7,KCTC 19426,CECT 7604</strain>
    </source>
</reference>
<evidence type="ECO:0000313" key="1">
    <source>
        <dbReference type="EMBL" id="SDP12038.1"/>
    </source>
</evidence>
<sequence length="77" mass="8412">MRPVASVDMRLTEFRALMTAHFGTHRAASVAADHVFGSLGGRTADEALNAGENPKRVWRIVCETFDVPAELHHGLPD</sequence>
<keyword evidence="2" id="KW-1185">Reference proteome</keyword>
<dbReference type="Proteomes" id="UP000198741">
    <property type="component" value="Chromosome I"/>
</dbReference>
<gene>
    <name evidence="1" type="ORF">SAMN04515671_2981</name>
</gene>
<dbReference type="EMBL" id="LT629710">
    <property type="protein sequence ID" value="SDP12038.1"/>
    <property type="molecule type" value="Genomic_DNA"/>
</dbReference>
<dbReference type="AlphaFoldDB" id="A0A1H0Q5T6"/>